<name>A0ABV4ZQL3_9ACTN</name>
<protein>
    <submittedName>
        <fullName evidence="2">Uncharacterized protein</fullName>
    </submittedName>
</protein>
<dbReference type="EMBL" id="JBHGBT010000018">
    <property type="protein sequence ID" value="MFB4196426.1"/>
    <property type="molecule type" value="Genomic_DNA"/>
</dbReference>
<sequence>MTRVPTPTPRFPSTSSTPPIDDDQERKDAIEAFARSYVEGVKEYQQCDDS</sequence>
<keyword evidence="3" id="KW-1185">Reference proteome</keyword>
<gene>
    <name evidence="2" type="ORF">ACE11A_18970</name>
</gene>
<evidence type="ECO:0000256" key="1">
    <source>
        <dbReference type="SAM" id="MobiDB-lite"/>
    </source>
</evidence>
<comment type="caution">
    <text evidence="2">The sequence shown here is derived from an EMBL/GenBank/DDBJ whole genome shotgun (WGS) entry which is preliminary data.</text>
</comment>
<organism evidence="2 3">
    <name type="scientific">Streptomyces carpaticus</name>
    <dbReference type="NCBI Taxonomy" id="285558"/>
    <lineage>
        <taxon>Bacteria</taxon>
        <taxon>Bacillati</taxon>
        <taxon>Actinomycetota</taxon>
        <taxon>Actinomycetes</taxon>
        <taxon>Kitasatosporales</taxon>
        <taxon>Streptomycetaceae</taxon>
        <taxon>Streptomyces</taxon>
    </lineage>
</organism>
<dbReference type="Proteomes" id="UP001577267">
    <property type="component" value="Unassembled WGS sequence"/>
</dbReference>
<proteinExistence type="predicted"/>
<accession>A0ABV4ZQL3</accession>
<evidence type="ECO:0000313" key="2">
    <source>
        <dbReference type="EMBL" id="MFB4196426.1"/>
    </source>
</evidence>
<dbReference type="RefSeq" id="WP_375064336.1">
    <property type="nucleotide sequence ID" value="NZ_JBHGBT010000018.1"/>
</dbReference>
<feature type="region of interest" description="Disordered" evidence="1">
    <location>
        <begin position="1"/>
        <end position="25"/>
    </location>
</feature>
<evidence type="ECO:0000313" key="3">
    <source>
        <dbReference type="Proteomes" id="UP001577267"/>
    </source>
</evidence>
<reference evidence="2 3" key="1">
    <citation type="submission" date="2024-09" db="EMBL/GenBank/DDBJ databases">
        <title>Draft genome sequence of multifaceted antimicrobials producing Streptomyces sp. strain FH1.</title>
        <authorList>
            <person name="Hassan F."/>
            <person name="Ali H."/>
            <person name="Hassan N."/>
            <person name="Nawaz A."/>
        </authorList>
    </citation>
    <scope>NUCLEOTIDE SEQUENCE [LARGE SCALE GENOMIC DNA]</scope>
    <source>
        <strain evidence="2 3">FH1</strain>
    </source>
</reference>
<feature type="compositionally biased region" description="Pro residues" evidence="1">
    <location>
        <begin position="1"/>
        <end position="10"/>
    </location>
</feature>